<keyword evidence="8 10" id="KW-0924">Ammonia transport</keyword>
<feature type="transmembrane region" description="Helical" evidence="10">
    <location>
        <begin position="136"/>
        <end position="157"/>
    </location>
</feature>
<feature type="transmembrane region" description="Helical" evidence="10">
    <location>
        <begin position="265"/>
        <end position="285"/>
    </location>
</feature>
<dbReference type="Proteomes" id="UP000006556">
    <property type="component" value="Chromosome"/>
</dbReference>
<dbReference type="PROSITE" id="PS01219">
    <property type="entry name" value="AMMONIUM_TRANSP"/>
    <property type="match status" value="1"/>
</dbReference>
<name>A5D4I5_PELTS</name>
<evidence type="ECO:0000256" key="4">
    <source>
        <dbReference type="ARBA" id="ARBA00022475"/>
    </source>
</evidence>
<evidence type="ECO:0000256" key="7">
    <source>
        <dbReference type="ARBA" id="ARBA00023136"/>
    </source>
</evidence>
<dbReference type="Pfam" id="PF00909">
    <property type="entry name" value="Ammonium_transp"/>
    <property type="match status" value="1"/>
</dbReference>
<feature type="transmembrane region" description="Helical" evidence="10">
    <location>
        <begin position="322"/>
        <end position="340"/>
    </location>
</feature>
<keyword evidence="7 10" id="KW-0472">Membrane</keyword>
<feature type="transmembrane region" description="Helical" evidence="10">
    <location>
        <begin position="391"/>
        <end position="413"/>
    </location>
</feature>
<dbReference type="InterPro" id="IPR018047">
    <property type="entry name" value="Ammonium_transpt_CS"/>
</dbReference>
<evidence type="ECO:0000256" key="3">
    <source>
        <dbReference type="ARBA" id="ARBA00022448"/>
    </source>
</evidence>
<dbReference type="KEGG" id="pth:PTH_0664"/>
<dbReference type="InterPro" id="IPR029020">
    <property type="entry name" value="Ammonium/urea_transptr"/>
</dbReference>
<sequence>MKNRLLRTASLAAVFLMTVPALAWAEEAAEAVAGAAPVDTGDTAWVLASTALVMLMTLPGLALFYGGLSRKKNVLSTIMYSFFAMVIISIQWALYGYSLSFGPDLGHFIGSLAWLGLNNVGAAPNPDYSATIPHQVFMIFQMMFAVITPALISGAFAERMRFPAFLAFLILWATFVYDPVAHWVWGVGGWLRNLGALDFAGGTVVHILSGVSGLVACLVLGRRKGYGSEPMIPHNLPFVVVGAALLWFGWFGFNAGSALGANGLAAGAFVVTHLATAAAALSWVAAEWLHHGKPTTLGAASGAVAGLVAVTPASGFVEPMPALIIGLVAGALCYLAVGVLKARLRYDDALDAFGVHGIGGTWGAIATGLFATTAVNPAGADGLFYGNPGLLANQLIAVAASWAAALAGTFIILKIVGAFTRLRATDEEQDTGLDLTQHGEDAYTDFVLSASPFSSAGAMTAKAPAGEARPAL</sequence>
<dbReference type="STRING" id="370438.PTH_0664"/>
<keyword evidence="5 10" id="KW-0812">Transmembrane</keyword>
<evidence type="ECO:0000256" key="1">
    <source>
        <dbReference type="ARBA" id="ARBA00004651"/>
    </source>
</evidence>
<dbReference type="NCBIfam" id="TIGR00836">
    <property type="entry name" value="amt"/>
    <property type="match status" value="1"/>
</dbReference>
<proteinExistence type="inferred from homology"/>
<evidence type="ECO:0000256" key="5">
    <source>
        <dbReference type="ARBA" id="ARBA00022692"/>
    </source>
</evidence>
<feature type="transmembrane region" description="Helical" evidence="10">
    <location>
        <begin position="232"/>
        <end position="253"/>
    </location>
</feature>
<feature type="transmembrane region" description="Helical" evidence="10">
    <location>
        <begin position="77"/>
        <end position="95"/>
    </location>
</feature>
<evidence type="ECO:0000256" key="11">
    <source>
        <dbReference type="SAM" id="SignalP"/>
    </source>
</evidence>
<dbReference type="SUPFAM" id="SSF111352">
    <property type="entry name" value="Ammonium transporter"/>
    <property type="match status" value="1"/>
</dbReference>
<keyword evidence="3 10" id="KW-0813">Transport</keyword>
<feature type="chain" id="PRO_5002680666" description="Ammonium transporter" evidence="11">
    <location>
        <begin position="26"/>
        <end position="472"/>
    </location>
</feature>
<dbReference type="eggNOG" id="COG0004">
    <property type="taxonomic scope" value="Bacteria"/>
</dbReference>
<feature type="transmembrane region" description="Helical" evidence="10">
    <location>
        <begin position="352"/>
        <end position="371"/>
    </location>
</feature>
<evidence type="ECO:0000256" key="10">
    <source>
        <dbReference type="RuleBase" id="RU362002"/>
    </source>
</evidence>
<evidence type="ECO:0000256" key="9">
    <source>
        <dbReference type="ARBA" id="ARBA00050025"/>
    </source>
</evidence>
<protein>
    <recommendedName>
        <fullName evidence="9 10">Ammonium transporter</fullName>
    </recommendedName>
</protein>
<evidence type="ECO:0000313" key="14">
    <source>
        <dbReference type="Proteomes" id="UP000006556"/>
    </source>
</evidence>
<dbReference type="InterPro" id="IPR024041">
    <property type="entry name" value="NH4_transpt_AmtB-like_dom"/>
</dbReference>
<dbReference type="InterPro" id="IPR001905">
    <property type="entry name" value="Ammonium_transpt"/>
</dbReference>
<feature type="domain" description="Ammonium transporter AmtB-like" evidence="12">
    <location>
        <begin position="44"/>
        <end position="443"/>
    </location>
</feature>
<comment type="subcellular location">
    <subcellularLocation>
        <location evidence="1 10">Cell membrane</location>
        <topology evidence="1 10">Multi-pass membrane protein</topology>
    </subcellularLocation>
</comment>
<dbReference type="AlphaFoldDB" id="A5D4I5"/>
<evidence type="ECO:0000313" key="13">
    <source>
        <dbReference type="EMBL" id="BAF58845.1"/>
    </source>
</evidence>
<evidence type="ECO:0000256" key="6">
    <source>
        <dbReference type="ARBA" id="ARBA00022989"/>
    </source>
</evidence>
<dbReference type="HOGENOM" id="CLU_000445_33_0_9"/>
<dbReference type="GO" id="GO:0008519">
    <property type="term" value="F:ammonium channel activity"/>
    <property type="evidence" value="ECO:0007669"/>
    <property type="project" value="InterPro"/>
</dbReference>
<feature type="transmembrane region" description="Helical" evidence="10">
    <location>
        <begin position="297"/>
        <end position="316"/>
    </location>
</feature>
<dbReference type="GO" id="GO:0005886">
    <property type="term" value="C:plasma membrane"/>
    <property type="evidence" value="ECO:0007669"/>
    <property type="project" value="UniProtKB-SubCell"/>
</dbReference>
<evidence type="ECO:0000256" key="2">
    <source>
        <dbReference type="ARBA" id="ARBA00005887"/>
    </source>
</evidence>
<reference evidence="14" key="1">
    <citation type="journal article" date="2008" name="Genome Res.">
        <title>The genome of Pelotomaculum thermopropionicum reveals niche-associated evolution in anaerobic microbiota.</title>
        <authorList>
            <person name="Kosaka T."/>
            <person name="Kato S."/>
            <person name="Shimoyama T."/>
            <person name="Ishii S."/>
            <person name="Abe T."/>
            <person name="Watanabe K."/>
        </authorList>
    </citation>
    <scope>NUCLEOTIDE SEQUENCE [LARGE SCALE GENOMIC DNA]</scope>
    <source>
        <strain evidence="14">DSM 13744 / JCM 10971 / SI</strain>
    </source>
</reference>
<feature type="transmembrane region" description="Helical" evidence="10">
    <location>
        <begin position="197"/>
        <end position="220"/>
    </location>
</feature>
<evidence type="ECO:0000259" key="12">
    <source>
        <dbReference type="Pfam" id="PF00909"/>
    </source>
</evidence>
<evidence type="ECO:0000256" key="8">
    <source>
        <dbReference type="ARBA" id="ARBA00023177"/>
    </source>
</evidence>
<accession>A5D4I5</accession>
<feature type="transmembrane region" description="Helical" evidence="10">
    <location>
        <begin position="164"/>
        <end position="185"/>
    </location>
</feature>
<dbReference type="PANTHER" id="PTHR43029">
    <property type="entry name" value="AMMONIUM TRANSPORTER MEP2"/>
    <property type="match status" value="1"/>
</dbReference>
<dbReference type="EMBL" id="AP009389">
    <property type="protein sequence ID" value="BAF58845.1"/>
    <property type="molecule type" value="Genomic_DNA"/>
</dbReference>
<dbReference type="FunFam" id="1.10.3430.10:FF:000007">
    <property type="entry name" value="Ammonium transporter"/>
    <property type="match status" value="1"/>
</dbReference>
<dbReference type="Gene3D" id="1.10.3430.10">
    <property type="entry name" value="Ammonium transporter AmtB like domains"/>
    <property type="match status" value="1"/>
</dbReference>
<gene>
    <name evidence="13" type="primary">AmtB</name>
    <name evidence="13" type="ordered locus">PTH_0664</name>
</gene>
<dbReference type="PANTHER" id="PTHR43029:SF10">
    <property type="entry name" value="AMMONIUM TRANSPORTER MEP2"/>
    <property type="match status" value="1"/>
</dbReference>
<keyword evidence="4" id="KW-1003">Cell membrane</keyword>
<organism evidence="13 14">
    <name type="scientific">Pelotomaculum thermopropionicum (strain DSM 13744 / JCM 10971 / SI)</name>
    <dbReference type="NCBI Taxonomy" id="370438"/>
    <lineage>
        <taxon>Bacteria</taxon>
        <taxon>Bacillati</taxon>
        <taxon>Bacillota</taxon>
        <taxon>Clostridia</taxon>
        <taxon>Eubacteriales</taxon>
        <taxon>Desulfotomaculaceae</taxon>
        <taxon>Pelotomaculum</taxon>
    </lineage>
</organism>
<keyword evidence="14" id="KW-1185">Reference proteome</keyword>
<feature type="signal peptide" evidence="11">
    <location>
        <begin position="1"/>
        <end position="25"/>
    </location>
</feature>
<keyword evidence="6 10" id="KW-1133">Transmembrane helix</keyword>
<keyword evidence="11" id="KW-0732">Signal</keyword>
<comment type="similarity">
    <text evidence="2 10">Belongs to the ammonia transporter channel (TC 1.A.11.2) family.</text>
</comment>
<feature type="transmembrane region" description="Helical" evidence="10">
    <location>
        <begin position="44"/>
        <end position="65"/>
    </location>
</feature>